<name>A0A0A9CMU8_ARUDO</name>
<reference evidence="1" key="2">
    <citation type="journal article" date="2015" name="Data Brief">
        <title>Shoot transcriptome of the giant reed, Arundo donax.</title>
        <authorList>
            <person name="Barrero R.A."/>
            <person name="Guerrero F.D."/>
            <person name="Moolhuijzen P."/>
            <person name="Goolsby J.A."/>
            <person name="Tidwell J."/>
            <person name="Bellgard S.E."/>
            <person name="Bellgard M.I."/>
        </authorList>
    </citation>
    <scope>NUCLEOTIDE SEQUENCE</scope>
    <source>
        <tissue evidence="1">Shoot tissue taken approximately 20 cm above the soil surface</tissue>
    </source>
</reference>
<proteinExistence type="predicted"/>
<dbReference type="AlphaFoldDB" id="A0A0A9CMU8"/>
<dbReference type="EMBL" id="GBRH01220969">
    <property type="protein sequence ID" value="JAD76926.1"/>
    <property type="molecule type" value="Transcribed_RNA"/>
</dbReference>
<evidence type="ECO:0000313" key="1">
    <source>
        <dbReference type="EMBL" id="JAD76926.1"/>
    </source>
</evidence>
<organism evidence="1">
    <name type="scientific">Arundo donax</name>
    <name type="common">Giant reed</name>
    <name type="synonym">Donax arundinaceus</name>
    <dbReference type="NCBI Taxonomy" id="35708"/>
    <lineage>
        <taxon>Eukaryota</taxon>
        <taxon>Viridiplantae</taxon>
        <taxon>Streptophyta</taxon>
        <taxon>Embryophyta</taxon>
        <taxon>Tracheophyta</taxon>
        <taxon>Spermatophyta</taxon>
        <taxon>Magnoliopsida</taxon>
        <taxon>Liliopsida</taxon>
        <taxon>Poales</taxon>
        <taxon>Poaceae</taxon>
        <taxon>PACMAD clade</taxon>
        <taxon>Arundinoideae</taxon>
        <taxon>Arundineae</taxon>
        <taxon>Arundo</taxon>
    </lineage>
</organism>
<sequence>MRFLTSDLTLFLVKPLLLLFSVFKES</sequence>
<reference evidence="1" key="1">
    <citation type="submission" date="2014-09" db="EMBL/GenBank/DDBJ databases">
        <authorList>
            <person name="Magalhaes I.L.F."/>
            <person name="Oliveira U."/>
            <person name="Santos F.R."/>
            <person name="Vidigal T.H.D.A."/>
            <person name="Brescovit A.D."/>
            <person name="Santos A.J."/>
        </authorList>
    </citation>
    <scope>NUCLEOTIDE SEQUENCE</scope>
    <source>
        <tissue evidence="1">Shoot tissue taken approximately 20 cm above the soil surface</tissue>
    </source>
</reference>
<protein>
    <submittedName>
        <fullName evidence="1">Uncharacterized protein</fullName>
    </submittedName>
</protein>
<accession>A0A0A9CMU8</accession>